<evidence type="ECO:0000313" key="3">
    <source>
        <dbReference type="Proteomes" id="UP000239874"/>
    </source>
</evidence>
<organism evidence="2 3">
    <name type="scientific">Nocardia nova</name>
    <dbReference type="NCBI Taxonomy" id="37330"/>
    <lineage>
        <taxon>Bacteria</taxon>
        <taxon>Bacillati</taxon>
        <taxon>Actinomycetota</taxon>
        <taxon>Actinomycetes</taxon>
        <taxon>Mycobacteriales</taxon>
        <taxon>Nocardiaceae</taxon>
        <taxon>Nocardia</taxon>
    </lineage>
</organism>
<proteinExistence type="predicted"/>
<dbReference type="SUPFAM" id="SSF52266">
    <property type="entry name" value="SGNH hydrolase"/>
    <property type="match status" value="1"/>
</dbReference>
<dbReference type="Gene3D" id="3.40.50.1110">
    <property type="entry name" value="SGNH hydrolase"/>
    <property type="match status" value="1"/>
</dbReference>
<accession>A0A2S6ACV4</accession>
<feature type="domain" description="SGNH hydrolase-type esterase" evidence="1">
    <location>
        <begin position="220"/>
        <end position="402"/>
    </location>
</feature>
<protein>
    <recommendedName>
        <fullName evidence="1">SGNH hydrolase-type esterase domain-containing protein</fullName>
    </recommendedName>
</protein>
<name>A0A2S6ACV4_9NOCA</name>
<evidence type="ECO:0000259" key="1">
    <source>
        <dbReference type="Pfam" id="PF13472"/>
    </source>
</evidence>
<comment type="caution">
    <text evidence="2">The sequence shown here is derived from an EMBL/GenBank/DDBJ whole genome shotgun (WGS) entry which is preliminary data.</text>
</comment>
<dbReference type="Pfam" id="PF13472">
    <property type="entry name" value="Lipase_GDSL_2"/>
    <property type="match status" value="1"/>
</dbReference>
<dbReference type="Proteomes" id="UP000239874">
    <property type="component" value="Unassembled WGS sequence"/>
</dbReference>
<dbReference type="InterPro" id="IPR036514">
    <property type="entry name" value="SGNH_hydro_sf"/>
</dbReference>
<dbReference type="EMBL" id="PSZC01000039">
    <property type="protein sequence ID" value="PPJ31857.1"/>
    <property type="molecule type" value="Genomic_DNA"/>
</dbReference>
<dbReference type="AlphaFoldDB" id="A0A2S6ACV4"/>
<gene>
    <name evidence="2" type="ORF">C5E45_32730</name>
</gene>
<dbReference type="InterPro" id="IPR013830">
    <property type="entry name" value="SGNH_hydro"/>
</dbReference>
<sequence length="412" mass="43333">MATLTEDIEAVLARIAEEFNARPVEPEVTRTLSYTNGGLGGSVTPTGNPWASGTAASWRYVVKLPEATNWWRIKIRNYDTPAAGAKTALTGKKILFGTHSRTSASGTAGETGTFAGSTATTVVGTDFGIPGDGSFYTSPKVTATADQFQPGVEHLLAIGATAASSLAVQSGAGRAWYWSNATSGVDPTIAGSGATNQTAWIPLDWVIEYETTSRRRAYLFVGDSICEGITGPRGTTGQTPTALWRSYPQLWAAANNALAVNMSIAGITAAYFASSSVAAWSRLDHSNAHYDGAVIALGSNDINASRTLAQLQSDLLNTVANVRTIIGPTAPIYVGNVMARTFGTTPEGVRLDFNSWLAERPTALLNGGLIDFDAATRGTTTTALWPAYTTDTIHPSWAGQARLAEALKIAMT</sequence>
<reference evidence="2 3" key="1">
    <citation type="submission" date="2018-02" db="EMBL/GenBank/DDBJ databases">
        <title>8 Nocardia nova and 1 Nocardia cyriacigeorgica strain used for evolution to TMP-SMX.</title>
        <authorList>
            <person name="Mehta H."/>
            <person name="Weng J."/>
            <person name="Shamoo Y."/>
        </authorList>
    </citation>
    <scope>NUCLEOTIDE SEQUENCE [LARGE SCALE GENOMIC DNA]</scope>
    <source>
        <strain evidence="2 3">MDA3139</strain>
    </source>
</reference>
<dbReference type="CDD" id="cd00229">
    <property type="entry name" value="SGNH_hydrolase"/>
    <property type="match status" value="1"/>
</dbReference>
<evidence type="ECO:0000313" key="2">
    <source>
        <dbReference type="EMBL" id="PPJ31857.1"/>
    </source>
</evidence>
<dbReference type="RefSeq" id="WP_104380661.1">
    <property type="nucleotide sequence ID" value="NZ_PSZC01000039.1"/>
</dbReference>